<organism evidence="7 8">
    <name type="scientific">Ziziphus jujuba</name>
    <name type="common">Chinese jujube</name>
    <name type="synonym">Ziziphus sativa</name>
    <dbReference type="NCBI Taxonomy" id="326968"/>
    <lineage>
        <taxon>Eukaryota</taxon>
        <taxon>Viridiplantae</taxon>
        <taxon>Streptophyta</taxon>
        <taxon>Embryophyta</taxon>
        <taxon>Tracheophyta</taxon>
        <taxon>Spermatophyta</taxon>
        <taxon>Magnoliopsida</taxon>
        <taxon>eudicotyledons</taxon>
        <taxon>Gunneridae</taxon>
        <taxon>Pentapetalae</taxon>
        <taxon>rosids</taxon>
        <taxon>fabids</taxon>
        <taxon>Rosales</taxon>
        <taxon>Rhamnaceae</taxon>
        <taxon>Paliureae</taxon>
        <taxon>Ziziphus</taxon>
    </lineage>
</organism>
<dbReference type="Pfam" id="PF23262">
    <property type="entry name" value="NFD4_C"/>
    <property type="match status" value="1"/>
</dbReference>
<dbReference type="PANTHER" id="PTHR21576:SF22">
    <property type="entry name" value="F25A4.25 PROTEIN"/>
    <property type="match status" value="1"/>
</dbReference>
<protein>
    <submittedName>
        <fullName evidence="8">Protein NUCLEAR FUSION DEFECTIVE 4-like isoform X1</fullName>
    </submittedName>
</protein>
<evidence type="ECO:0000256" key="4">
    <source>
        <dbReference type="ARBA" id="ARBA00023136"/>
    </source>
</evidence>
<feature type="transmembrane region" description="Helical" evidence="5">
    <location>
        <begin position="231"/>
        <end position="252"/>
    </location>
</feature>
<name>A0ABM3IJL0_ZIZJJ</name>
<keyword evidence="7" id="KW-1185">Reference proteome</keyword>
<proteinExistence type="predicted"/>
<feature type="transmembrane region" description="Helical" evidence="5">
    <location>
        <begin position="81"/>
        <end position="103"/>
    </location>
</feature>
<evidence type="ECO:0000256" key="2">
    <source>
        <dbReference type="ARBA" id="ARBA00022692"/>
    </source>
</evidence>
<dbReference type="InterPro" id="IPR020846">
    <property type="entry name" value="MFS_dom"/>
</dbReference>
<comment type="subcellular location">
    <subcellularLocation>
        <location evidence="1">Membrane</location>
        <topology evidence="1">Multi-pass membrane protein</topology>
    </subcellularLocation>
</comment>
<feature type="transmembrane region" description="Helical" evidence="5">
    <location>
        <begin position="115"/>
        <end position="141"/>
    </location>
</feature>
<dbReference type="PANTHER" id="PTHR21576">
    <property type="entry name" value="UNCHARACTERIZED NODULIN-LIKE PROTEIN"/>
    <property type="match status" value="1"/>
</dbReference>
<evidence type="ECO:0000259" key="6">
    <source>
        <dbReference type="PROSITE" id="PS50850"/>
    </source>
</evidence>
<dbReference type="CDD" id="cd17354">
    <property type="entry name" value="MFS_Mch1p_like"/>
    <property type="match status" value="1"/>
</dbReference>
<accession>A0ABM3IJL0</accession>
<dbReference type="GeneID" id="107418494"/>
<feature type="transmembrane region" description="Helical" evidence="5">
    <location>
        <begin position="371"/>
        <end position="390"/>
    </location>
</feature>
<dbReference type="InterPro" id="IPR036259">
    <property type="entry name" value="MFS_trans_sf"/>
</dbReference>
<feature type="transmembrane region" description="Helical" evidence="5">
    <location>
        <begin position="460"/>
        <end position="485"/>
    </location>
</feature>
<evidence type="ECO:0000313" key="8">
    <source>
        <dbReference type="RefSeq" id="XP_048329832.2"/>
    </source>
</evidence>
<feature type="transmembrane region" description="Helical" evidence="5">
    <location>
        <begin position="505"/>
        <end position="526"/>
    </location>
</feature>
<keyword evidence="4 5" id="KW-0472">Membrane</keyword>
<feature type="domain" description="Major facilitator superfamily (MFS) profile" evidence="6">
    <location>
        <begin position="331"/>
        <end position="545"/>
    </location>
</feature>
<dbReference type="InterPro" id="IPR010658">
    <property type="entry name" value="Nodulin-like"/>
</dbReference>
<dbReference type="Pfam" id="PF06813">
    <property type="entry name" value="Nodulin-like"/>
    <property type="match status" value="1"/>
</dbReference>
<feature type="transmembrane region" description="Helical" evidence="5">
    <location>
        <begin position="49"/>
        <end position="69"/>
    </location>
</feature>
<feature type="transmembrane region" description="Helical" evidence="5">
    <location>
        <begin position="198"/>
        <end position="219"/>
    </location>
</feature>
<evidence type="ECO:0000256" key="1">
    <source>
        <dbReference type="ARBA" id="ARBA00004141"/>
    </source>
</evidence>
<dbReference type="Proteomes" id="UP001652623">
    <property type="component" value="Chromosome 2"/>
</dbReference>
<feature type="transmembrane region" description="Helical" evidence="5">
    <location>
        <begin position="12"/>
        <end position="29"/>
    </location>
</feature>
<dbReference type="SUPFAM" id="SSF103473">
    <property type="entry name" value="MFS general substrate transporter"/>
    <property type="match status" value="1"/>
</dbReference>
<evidence type="ECO:0000313" key="7">
    <source>
        <dbReference type="Proteomes" id="UP001652623"/>
    </source>
</evidence>
<dbReference type="InterPro" id="IPR056555">
    <property type="entry name" value="NFD4_C"/>
</dbReference>
<dbReference type="RefSeq" id="XP_048329832.2">
    <property type="nucleotide sequence ID" value="XM_048473875.2"/>
</dbReference>
<sequence length="545" mass="60539">MEMLSNKWITTVVSIWIQCSVGAYTFSIYSPVLKSTQGYDQSTLDTVSVFMDFGGNLGVLSGFLYTAVTSRRHLSSGTSRFCGPWVVLLVGAIQCFTGYLFIWAAVSGLISRPPVPAMCFFMFLAPHGATFFNTVCVVCGVQNFSHHGGTIVGIMKISFRMRLNIIFVLFYMKSFNGLSGALAVQAFDILCKDNPTNFILMLALLPNIVSLSVMFLVRIDESSSTVDDKKHLNAFSSISLTIVGYRMMTVILENFITFPSWAQISSFILLLLLLISPLGIAINALIEDSKRNKISSEENPLEYEQLPSTSEDKMLLQNEEDMNLVQAMGSFDFWLLFVAMVCGMGTGVATINNMSQMGQSLGYKTKEINSLVALLSIWNFLGRLGGGYLSDLLLHERRWGRPLLMAITQATMGIGHIIIASGFSGNLYFGSFLVGICFGSQWSLMPIITSEIFGVLHMATIFNTITVASPIGSYIFSVRIIGYIYDKEAIGEENNHCFGIHCFRLSFLIMAFVAFLGCAVALILFFRTKRFYHLVVLRRLDYSLR</sequence>
<evidence type="ECO:0000256" key="3">
    <source>
        <dbReference type="ARBA" id="ARBA00022989"/>
    </source>
</evidence>
<dbReference type="PROSITE" id="PS50850">
    <property type="entry name" value="MFS"/>
    <property type="match status" value="1"/>
</dbReference>
<feature type="transmembrane region" description="Helical" evidence="5">
    <location>
        <begin position="331"/>
        <end position="351"/>
    </location>
</feature>
<reference evidence="8" key="2">
    <citation type="submission" date="2025-08" db="UniProtKB">
        <authorList>
            <consortium name="RefSeq"/>
        </authorList>
    </citation>
    <scope>IDENTIFICATION</scope>
    <source>
        <tissue evidence="8">Seedling</tissue>
    </source>
</reference>
<feature type="transmembrane region" description="Helical" evidence="5">
    <location>
        <begin position="162"/>
        <end position="186"/>
    </location>
</feature>
<evidence type="ECO:0000256" key="5">
    <source>
        <dbReference type="SAM" id="Phobius"/>
    </source>
</evidence>
<keyword evidence="3 5" id="KW-1133">Transmembrane helix</keyword>
<gene>
    <name evidence="8" type="primary">LOC107418494</name>
</gene>
<dbReference type="Gene3D" id="1.20.1250.20">
    <property type="entry name" value="MFS general substrate transporter like domains"/>
    <property type="match status" value="1"/>
</dbReference>
<feature type="transmembrane region" description="Helical" evidence="5">
    <location>
        <begin position="264"/>
        <end position="286"/>
    </location>
</feature>
<reference evidence="7" key="1">
    <citation type="submission" date="2025-05" db="UniProtKB">
        <authorList>
            <consortium name="RefSeq"/>
        </authorList>
    </citation>
    <scope>NUCLEOTIDE SEQUENCE [LARGE SCALE GENOMIC DNA]</scope>
</reference>
<keyword evidence="2 5" id="KW-0812">Transmembrane</keyword>